<evidence type="ECO:0000313" key="2">
    <source>
        <dbReference type="Proteomes" id="UP000324222"/>
    </source>
</evidence>
<name>A0A5B7ENU7_PORTR</name>
<reference evidence="1 2" key="1">
    <citation type="submission" date="2019-05" db="EMBL/GenBank/DDBJ databases">
        <title>Another draft genome of Portunus trituberculatus and its Hox gene families provides insights of decapod evolution.</title>
        <authorList>
            <person name="Jeong J.-H."/>
            <person name="Song I."/>
            <person name="Kim S."/>
            <person name="Choi T."/>
            <person name="Kim D."/>
            <person name="Ryu S."/>
            <person name="Kim W."/>
        </authorList>
    </citation>
    <scope>NUCLEOTIDE SEQUENCE [LARGE SCALE GENOMIC DNA]</scope>
    <source>
        <tissue evidence="1">Muscle</tissue>
    </source>
</reference>
<dbReference type="AlphaFoldDB" id="A0A5B7ENU7"/>
<dbReference type="Proteomes" id="UP000324222">
    <property type="component" value="Unassembled WGS sequence"/>
</dbReference>
<evidence type="ECO:0000313" key="1">
    <source>
        <dbReference type="EMBL" id="MPC36340.1"/>
    </source>
</evidence>
<comment type="caution">
    <text evidence="1">The sequence shown here is derived from an EMBL/GenBank/DDBJ whole genome shotgun (WGS) entry which is preliminary data.</text>
</comment>
<accession>A0A5B7ENU7</accession>
<gene>
    <name evidence="1" type="ORF">E2C01_029795</name>
</gene>
<keyword evidence="2" id="KW-1185">Reference proteome</keyword>
<proteinExistence type="predicted"/>
<dbReference type="EMBL" id="VSRR010003492">
    <property type="protein sequence ID" value="MPC36340.1"/>
    <property type="molecule type" value="Genomic_DNA"/>
</dbReference>
<organism evidence="1 2">
    <name type="scientific">Portunus trituberculatus</name>
    <name type="common">Swimming crab</name>
    <name type="synonym">Neptunus trituberculatus</name>
    <dbReference type="NCBI Taxonomy" id="210409"/>
    <lineage>
        <taxon>Eukaryota</taxon>
        <taxon>Metazoa</taxon>
        <taxon>Ecdysozoa</taxon>
        <taxon>Arthropoda</taxon>
        <taxon>Crustacea</taxon>
        <taxon>Multicrustacea</taxon>
        <taxon>Malacostraca</taxon>
        <taxon>Eumalacostraca</taxon>
        <taxon>Eucarida</taxon>
        <taxon>Decapoda</taxon>
        <taxon>Pleocyemata</taxon>
        <taxon>Brachyura</taxon>
        <taxon>Eubrachyura</taxon>
        <taxon>Portunoidea</taxon>
        <taxon>Portunidae</taxon>
        <taxon>Portuninae</taxon>
        <taxon>Portunus</taxon>
    </lineage>
</organism>
<sequence length="25" mass="3048">MFNPFSTVAHFYHGFCGVIRRFYLH</sequence>
<protein>
    <submittedName>
        <fullName evidence="1">Uncharacterized protein</fullName>
    </submittedName>
</protein>